<dbReference type="InterPro" id="IPR022039">
    <property type="entry name" value="MKT1_C"/>
</dbReference>
<organism evidence="2 3">
    <name type="scientific">Aaosphaeria arxii CBS 175.79</name>
    <dbReference type="NCBI Taxonomy" id="1450172"/>
    <lineage>
        <taxon>Eukaryota</taxon>
        <taxon>Fungi</taxon>
        <taxon>Dikarya</taxon>
        <taxon>Ascomycota</taxon>
        <taxon>Pezizomycotina</taxon>
        <taxon>Dothideomycetes</taxon>
        <taxon>Pleosporomycetidae</taxon>
        <taxon>Pleosporales</taxon>
        <taxon>Pleosporales incertae sedis</taxon>
        <taxon>Aaosphaeria</taxon>
    </lineage>
</organism>
<evidence type="ECO:0000313" key="2">
    <source>
        <dbReference type="EMBL" id="KAF2009073.1"/>
    </source>
</evidence>
<dbReference type="Proteomes" id="UP000799778">
    <property type="component" value="Unassembled WGS sequence"/>
</dbReference>
<reference evidence="2" key="1">
    <citation type="journal article" date="2020" name="Stud. Mycol.">
        <title>101 Dothideomycetes genomes: a test case for predicting lifestyles and emergence of pathogens.</title>
        <authorList>
            <person name="Haridas S."/>
            <person name="Albert R."/>
            <person name="Binder M."/>
            <person name="Bloem J."/>
            <person name="Labutti K."/>
            <person name="Salamov A."/>
            <person name="Andreopoulos B."/>
            <person name="Baker S."/>
            <person name="Barry K."/>
            <person name="Bills G."/>
            <person name="Bluhm B."/>
            <person name="Cannon C."/>
            <person name="Castanera R."/>
            <person name="Culley D."/>
            <person name="Daum C."/>
            <person name="Ezra D."/>
            <person name="Gonzalez J."/>
            <person name="Henrissat B."/>
            <person name="Kuo A."/>
            <person name="Liang C."/>
            <person name="Lipzen A."/>
            <person name="Lutzoni F."/>
            <person name="Magnuson J."/>
            <person name="Mondo S."/>
            <person name="Nolan M."/>
            <person name="Ohm R."/>
            <person name="Pangilinan J."/>
            <person name="Park H.-J."/>
            <person name="Ramirez L."/>
            <person name="Alfaro M."/>
            <person name="Sun H."/>
            <person name="Tritt A."/>
            <person name="Yoshinaga Y."/>
            <person name="Zwiers L.-H."/>
            <person name="Turgeon B."/>
            <person name="Goodwin S."/>
            <person name="Spatafora J."/>
            <person name="Crous P."/>
            <person name="Grigoriev I."/>
        </authorList>
    </citation>
    <scope>NUCLEOTIDE SEQUENCE</scope>
    <source>
        <strain evidence="2">CBS 175.79</strain>
    </source>
</reference>
<dbReference type="RefSeq" id="XP_033377412.1">
    <property type="nucleotide sequence ID" value="XM_033534781.1"/>
</dbReference>
<gene>
    <name evidence="2" type="ORF">BU24DRAFT_90435</name>
</gene>
<proteinExistence type="predicted"/>
<dbReference type="GeneID" id="54292178"/>
<dbReference type="Pfam" id="PF12246">
    <property type="entry name" value="MKT1_C"/>
    <property type="match status" value="1"/>
</dbReference>
<dbReference type="OrthoDB" id="17262at2759"/>
<protein>
    <recommendedName>
        <fullName evidence="1">Post-transcriptional regulator MKT1 C-terminal domain-containing protein</fullName>
    </recommendedName>
</protein>
<feature type="domain" description="Post-transcriptional regulator MKT1 C-terminal" evidence="1">
    <location>
        <begin position="4"/>
        <end position="215"/>
    </location>
</feature>
<evidence type="ECO:0000259" key="1">
    <source>
        <dbReference type="Pfam" id="PF12246"/>
    </source>
</evidence>
<evidence type="ECO:0000313" key="3">
    <source>
        <dbReference type="Proteomes" id="UP000799778"/>
    </source>
</evidence>
<dbReference type="AlphaFoldDB" id="A0A6A5X800"/>
<dbReference type="EMBL" id="ML978080">
    <property type="protein sequence ID" value="KAF2009073.1"/>
    <property type="molecule type" value="Genomic_DNA"/>
</dbReference>
<sequence length="218" mass="24141">MTSLKGNADLEEAALAAVELLRLGVLNADPAMFPNYNGAPIRGEPKDREFNLLLSRVAGLLPLHHKPIGFTGPLSQHLLGYNSVINVVRQTLRDLVEASATQMLMGGYAKRDIKSIPALAIDLPFLLPVNCALSVAMKSYLDELHNQSEPTSAKAKEQVRETVSTRYFPQSEDFDNDLKLAFDLWDAVFQGVKTSGNLVKESEKKQWSEADEWLASMR</sequence>
<name>A0A6A5X800_9PLEO</name>
<keyword evidence="3" id="KW-1185">Reference proteome</keyword>
<accession>A0A6A5X800</accession>